<dbReference type="GO" id="GO:0051539">
    <property type="term" value="F:4 iron, 4 sulfur cluster binding"/>
    <property type="evidence" value="ECO:0007669"/>
    <property type="project" value="UniProtKB-KW"/>
</dbReference>
<keyword evidence="3" id="KW-0479">Metal-binding</keyword>
<dbReference type="InterPro" id="IPR006067">
    <property type="entry name" value="NO2/SO3_Rdtase_4Fe4S_dom"/>
</dbReference>
<organism evidence="8 9">
    <name type="scientific">Candidatus Desantisbacteria bacterium CG2_30_40_21</name>
    <dbReference type="NCBI Taxonomy" id="1817895"/>
    <lineage>
        <taxon>Bacteria</taxon>
        <taxon>Candidatus Desantisiibacteriota</taxon>
    </lineage>
</organism>
<name>A0A1J5DYE8_9BACT</name>
<dbReference type="Gene3D" id="3.30.413.10">
    <property type="entry name" value="Sulfite Reductase Hemoprotein, domain 1"/>
    <property type="match status" value="1"/>
</dbReference>
<dbReference type="InterPro" id="IPR017900">
    <property type="entry name" value="4Fe4S_Fe_S_CS"/>
</dbReference>
<keyword evidence="2" id="KW-0349">Heme</keyword>
<dbReference type="SUPFAM" id="SSF56014">
    <property type="entry name" value="Nitrite and sulphite reductase 4Fe-4S domain-like"/>
    <property type="match status" value="1"/>
</dbReference>
<dbReference type="GO" id="GO:0016491">
    <property type="term" value="F:oxidoreductase activity"/>
    <property type="evidence" value="ECO:0007669"/>
    <property type="project" value="UniProtKB-KW"/>
</dbReference>
<dbReference type="PROSITE" id="PS51379">
    <property type="entry name" value="4FE4S_FER_2"/>
    <property type="match status" value="2"/>
</dbReference>
<keyword evidence="1" id="KW-0004">4Fe-4S</keyword>
<dbReference type="PANTHER" id="PTHR32439">
    <property type="entry name" value="FERREDOXIN--NITRITE REDUCTASE, CHLOROPLASTIC"/>
    <property type="match status" value="1"/>
</dbReference>
<dbReference type="PROSITE" id="PS00198">
    <property type="entry name" value="4FE4S_FER_1"/>
    <property type="match status" value="1"/>
</dbReference>
<keyword evidence="5" id="KW-0408">Iron</keyword>
<dbReference type="STRING" id="1817895.AUJ95_09085"/>
<dbReference type="InterPro" id="IPR006066">
    <property type="entry name" value="NO2/SO3_Rdtase_FeS/sirohaem_BS"/>
</dbReference>
<evidence type="ECO:0000256" key="3">
    <source>
        <dbReference type="ARBA" id="ARBA00022723"/>
    </source>
</evidence>
<dbReference type="PROSITE" id="PS00365">
    <property type="entry name" value="NIR_SIR"/>
    <property type="match status" value="1"/>
</dbReference>
<dbReference type="SUPFAM" id="SSF55124">
    <property type="entry name" value="Nitrite/Sulfite reductase N-terminal domain-like"/>
    <property type="match status" value="1"/>
</dbReference>
<dbReference type="Pfam" id="PF03460">
    <property type="entry name" value="NIR_SIR_ferr"/>
    <property type="match status" value="1"/>
</dbReference>
<dbReference type="Gene3D" id="3.90.480.20">
    <property type="match status" value="1"/>
</dbReference>
<dbReference type="InterPro" id="IPR017896">
    <property type="entry name" value="4Fe4S_Fe-S-bd"/>
</dbReference>
<keyword evidence="4" id="KW-0560">Oxidoreductase</keyword>
<proteinExistence type="predicted"/>
<comment type="caution">
    <text evidence="8">The sequence shown here is derived from an EMBL/GenBank/DDBJ whole genome shotgun (WGS) entry which is preliminary data.</text>
</comment>
<dbReference type="Pfam" id="PF00037">
    <property type="entry name" value="Fer4"/>
    <property type="match status" value="1"/>
</dbReference>
<evidence type="ECO:0000256" key="2">
    <source>
        <dbReference type="ARBA" id="ARBA00022617"/>
    </source>
</evidence>
<dbReference type="Pfam" id="PF01077">
    <property type="entry name" value="NIR_SIR"/>
    <property type="match status" value="1"/>
</dbReference>
<dbReference type="InterPro" id="IPR036136">
    <property type="entry name" value="Nit/Sulf_reduc_fer-like_dom_sf"/>
</dbReference>
<dbReference type="Gene3D" id="3.30.70.20">
    <property type="match status" value="1"/>
</dbReference>
<dbReference type="PANTHER" id="PTHR32439:SF9">
    <property type="entry name" value="BLR3264 PROTEIN"/>
    <property type="match status" value="1"/>
</dbReference>
<evidence type="ECO:0000256" key="5">
    <source>
        <dbReference type="ARBA" id="ARBA00023004"/>
    </source>
</evidence>
<dbReference type="AlphaFoldDB" id="A0A1J5DYE8"/>
<dbReference type="EMBL" id="MNYI01000233">
    <property type="protein sequence ID" value="OIP36767.1"/>
    <property type="molecule type" value="Genomic_DNA"/>
</dbReference>
<sequence length="284" mass="31247">MALNLEDLKAGGIISQRQKNMFSIRVKILGGNVTSAQLRKIADLAETHGRNYAHITTRQGFEISHVNFEDVEKVTIGLEKVGLVLGACGSRVRVVVACQGTDICPHALDDTQLLVRTLDERFYGRFGVPHKFKMGVSGCPNACAKHNENDLGFMAVVEPVLIDKESCINCGLCAEVCPGKAIEMKDSLPVFDSTKCFHDGKCIDICPRDSLGVNRKGWQVFAGGKWGRRPQLGIPIANFVATEQIPEMVENILSNYIKLANKRERLGELINRLGMEVICDGCIF</sequence>
<dbReference type="Proteomes" id="UP000183085">
    <property type="component" value="Unassembled WGS sequence"/>
</dbReference>
<reference evidence="8 9" key="1">
    <citation type="journal article" date="2016" name="Environ. Microbiol.">
        <title>Genomic resolution of a cold subsurface aquifer community provides metabolic insights for novel microbes adapted to high CO concentrations.</title>
        <authorList>
            <person name="Probst A.J."/>
            <person name="Castelle C.J."/>
            <person name="Singh A."/>
            <person name="Brown C.T."/>
            <person name="Anantharaman K."/>
            <person name="Sharon I."/>
            <person name="Hug L.A."/>
            <person name="Burstein D."/>
            <person name="Emerson J.B."/>
            <person name="Thomas B.C."/>
            <person name="Banfield J.F."/>
        </authorList>
    </citation>
    <scope>NUCLEOTIDE SEQUENCE [LARGE SCALE GENOMIC DNA]</scope>
    <source>
        <strain evidence="8">CG2_30_40_21</strain>
    </source>
</reference>
<dbReference type="InterPro" id="IPR045854">
    <property type="entry name" value="NO2/SO3_Rdtase_4Fe4S_sf"/>
</dbReference>
<evidence type="ECO:0000256" key="6">
    <source>
        <dbReference type="ARBA" id="ARBA00023014"/>
    </source>
</evidence>
<dbReference type="GO" id="GO:0046872">
    <property type="term" value="F:metal ion binding"/>
    <property type="evidence" value="ECO:0007669"/>
    <property type="project" value="UniProtKB-KW"/>
</dbReference>
<feature type="domain" description="4Fe-4S ferredoxin-type" evidence="7">
    <location>
        <begin position="158"/>
        <end position="187"/>
    </location>
</feature>
<dbReference type="SUPFAM" id="SSF54862">
    <property type="entry name" value="4Fe-4S ferredoxins"/>
    <property type="match status" value="1"/>
</dbReference>
<dbReference type="InterPro" id="IPR005117">
    <property type="entry name" value="NiRdtase/SiRdtase_haem-b_fer"/>
</dbReference>
<dbReference type="PRINTS" id="PR00397">
    <property type="entry name" value="SIROHAEM"/>
</dbReference>
<accession>A0A1J5DYE8</accession>
<dbReference type="GO" id="GO:0020037">
    <property type="term" value="F:heme binding"/>
    <property type="evidence" value="ECO:0007669"/>
    <property type="project" value="InterPro"/>
</dbReference>
<keyword evidence="6" id="KW-0411">Iron-sulfur</keyword>
<evidence type="ECO:0000256" key="4">
    <source>
        <dbReference type="ARBA" id="ARBA00023002"/>
    </source>
</evidence>
<evidence type="ECO:0000259" key="7">
    <source>
        <dbReference type="PROSITE" id="PS51379"/>
    </source>
</evidence>
<evidence type="ECO:0000313" key="9">
    <source>
        <dbReference type="Proteomes" id="UP000183085"/>
    </source>
</evidence>
<feature type="domain" description="4Fe-4S ferredoxin-type" evidence="7">
    <location>
        <begin position="189"/>
        <end position="216"/>
    </location>
</feature>
<protein>
    <recommendedName>
        <fullName evidence="7">4Fe-4S ferredoxin-type domain-containing protein</fullName>
    </recommendedName>
</protein>
<evidence type="ECO:0000256" key="1">
    <source>
        <dbReference type="ARBA" id="ARBA00022485"/>
    </source>
</evidence>
<dbReference type="InterPro" id="IPR051329">
    <property type="entry name" value="NIR_SIR_4Fe-4S"/>
</dbReference>
<gene>
    <name evidence="8" type="ORF">AUJ95_09085</name>
</gene>
<evidence type="ECO:0000313" key="8">
    <source>
        <dbReference type="EMBL" id="OIP36767.1"/>
    </source>
</evidence>